<dbReference type="EMBL" id="JALBCA010000313">
    <property type="protein sequence ID" value="KAI2380736.1"/>
    <property type="molecule type" value="Genomic_DNA"/>
</dbReference>
<comment type="caution">
    <text evidence="1">The sequence shown here is derived from an EMBL/GenBank/DDBJ whole genome shotgun (WGS) entry which is preliminary data.</text>
</comment>
<accession>A0ACB8UM28</accession>
<sequence length="104" mass="10754">LKSEQDIKDGGWIRPVDEHAAAGCQARLDKGVGGREVLQQVLVVHVVDGDVQMVLEGAEAGAVGAAAHDGDDMGDVGVGQRKLIAQGQEARTRATKEGNGLSGR</sequence>
<feature type="non-terminal residue" evidence="1">
    <location>
        <position position="104"/>
    </location>
</feature>
<protein>
    <submittedName>
        <fullName evidence="1">Uncharacterized protein</fullName>
    </submittedName>
</protein>
<name>A0ACB8UM28_9EURO</name>
<gene>
    <name evidence="1" type="ORF">LOY88_006907</name>
</gene>
<proteinExistence type="predicted"/>
<evidence type="ECO:0000313" key="1">
    <source>
        <dbReference type="EMBL" id="KAI2380736.1"/>
    </source>
</evidence>
<reference evidence="1" key="1">
    <citation type="journal article" date="2022" name="bioRxiv">
        <title>Population genetic analysis of Ophidiomyces ophidiicola, the causative agent of snake fungal disease, indicates recent introductions to the USA.</title>
        <authorList>
            <person name="Ladner J.T."/>
            <person name="Palmer J.M."/>
            <person name="Ettinger C.L."/>
            <person name="Stajich J.E."/>
            <person name="Farrell T.M."/>
            <person name="Glorioso B.M."/>
            <person name="Lawson B."/>
            <person name="Price S.J."/>
            <person name="Stengle A.G."/>
            <person name="Grear D.A."/>
            <person name="Lorch J.M."/>
        </authorList>
    </citation>
    <scope>NUCLEOTIDE SEQUENCE</scope>
    <source>
        <strain evidence="1">NWHC 24266-5</strain>
    </source>
</reference>
<organism evidence="1">
    <name type="scientific">Ophidiomyces ophidiicola</name>
    <dbReference type="NCBI Taxonomy" id="1387563"/>
    <lineage>
        <taxon>Eukaryota</taxon>
        <taxon>Fungi</taxon>
        <taxon>Dikarya</taxon>
        <taxon>Ascomycota</taxon>
        <taxon>Pezizomycotina</taxon>
        <taxon>Eurotiomycetes</taxon>
        <taxon>Eurotiomycetidae</taxon>
        <taxon>Onygenales</taxon>
        <taxon>Onygenaceae</taxon>
        <taxon>Ophidiomyces</taxon>
    </lineage>
</organism>
<feature type="non-terminal residue" evidence="1">
    <location>
        <position position="1"/>
    </location>
</feature>